<dbReference type="Proteomes" id="UP000799770">
    <property type="component" value="Unassembled WGS sequence"/>
</dbReference>
<protein>
    <recommendedName>
        <fullName evidence="3">Apple domain-containing protein</fullName>
    </recommendedName>
</protein>
<dbReference type="EMBL" id="ML977342">
    <property type="protein sequence ID" value="KAF2109406.1"/>
    <property type="molecule type" value="Genomic_DNA"/>
</dbReference>
<evidence type="ECO:0000313" key="5">
    <source>
        <dbReference type="Proteomes" id="UP000799770"/>
    </source>
</evidence>
<feature type="signal peptide" evidence="2">
    <location>
        <begin position="1"/>
        <end position="19"/>
    </location>
</feature>
<feature type="domain" description="Apple" evidence="3">
    <location>
        <begin position="61"/>
        <end position="119"/>
    </location>
</feature>
<keyword evidence="2" id="KW-0732">Signal</keyword>
<reference evidence="4" key="1">
    <citation type="journal article" date="2020" name="Stud. Mycol.">
        <title>101 Dothideomycetes genomes: a test case for predicting lifestyles and emergence of pathogens.</title>
        <authorList>
            <person name="Haridas S."/>
            <person name="Albert R."/>
            <person name="Binder M."/>
            <person name="Bloem J."/>
            <person name="Labutti K."/>
            <person name="Salamov A."/>
            <person name="Andreopoulos B."/>
            <person name="Baker S."/>
            <person name="Barry K."/>
            <person name="Bills G."/>
            <person name="Bluhm B."/>
            <person name="Cannon C."/>
            <person name="Castanera R."/>
            <person name="Culley D."/>
            <person name="Daum C."/>
            <person name="Ezra D."/>
            <person name="Gonzalez J."/>
            <person name="Henrissat B."/>
            <person name="Kuo A."/>
            <person name="Liang C."/>
            <person name="Lipzen A."/>
            <person name="Lutzoni F."/>
            <person name="Magnuson J."/>
            <person name="Mondo S."/>
            <person name="Nolan M."/>
            <person name="Ohm R."/>
            <person name="Pangilinan J."/>
            <person name="Park H.-J."/>
            <person name="Ramirez L."/>
            <person name="Alfaro M."/>
            <person name="Sun H."/>
            <person name="Tritt A."/>
            <person name="Yoshinaga Y."/>
            <person name="Zwiers L.-H."/>
            <person name="Turgeon B."/>
            <person name="Goodwin S."/>
            <person name="Spatafora J."/>
            <person name="Crous P."/>
            <person name="Grigoriev I."/>
        </authorList>
    </citation>
    <scope>NUCLEOTIDE SEQUENCE</scope>
    <source>
        <strain evidence="4">CBS 627.86</strain>
    </source>
</reference>
<evidence type="ECO:0000259" key="3">
    <source>
        <dbReference type="PROSITE" id="PS50948"/>
    </source>
</evidence>
<dbReference type="PROSITE" id="PS50948">
    <property type="entry name" value="PAN"/>
    <property type="match status" value="1"/>
</dbReference>
<feature type="region of interest" description="Disordered" evidence="1">
    <location>
        <begin position="24"/>
        <end position="64"/>
    </location>
</feature>
<feature type="chain" id="PRO_5025353487" description="Apple domain-containing protein" evidence="2">
    <location>
        <begin position="20"/>
        <end position="119"/>
    </location>
</feature>
<evidence type="ECO:0000256" key="2">
    <source>
        <dbReference type="SAM" id="SignalP"/>
    </source>
</evidence>
<sequence>MQRPLLFTLLLLLVYFANATLLQRQTDNPPEGADPNQGVNEGDGSGNGDPASEPPGIEQTCNRPGPQCPGYTNLIMLSDQTDVLRFCALNCKLDIYCAAFAYHSTTDGSNECRLYGQAV</sequence>
<organism evidence="4 5">
    <name type="scientific">Lophiotrema nucula</name>
    <dbReference type="NCBI Taxonomy" id="690887"/>
    <lineage>
        <taxon>Eukaryota</taxon>
        <taxon>Fungi</taxon>
        <taxon>Dikarya</taxon>
        <taxon>Ascomycota</taxon>
        <taxon>Pezizomycotina</taxon>
        <taxon>Dothideomycetes</taxon>
        <taxon>Pleosporomycetidae</taxon>
        <taxon>Pleosporales</taxon>
        <taxon>Lophiotremataceae</taxon>
        <taxon>Lophiotrema</taxon>
    </lineage>
</organism>
<accession>A0A6A5YQJ3</accession>
<proteinExistence type="predicted"/>
<name>A0A6A5YQJ3_9PLEO</name>
<dbReference type="InterPro" id="IPR003609">
    <property type="entry name" value="Pan_app"/>
</dbReference>
<dbReference type="AlphaFoldDB" id="A0A6A5YQJ3"/>
<gene>
    <name evidence="4" type="ORF">BDV96DRAFT_669574</name>
</gene>
<evidence type="ECO:0000313" key="4">
    <source>
        <dbReference type="EMBL" id="KAF2109406.1"/>
    </source>
</evidence>
<evidence type="ECO:0000256" key="1">
    <source>
        <dbReference type="SAM" id="MobiDB-lite"/>
    </source>
</evidence>
<keyword evidence="5" id="KW-1185">Reference proteome</keyword>